<dbReference type="Gene3D" id="3.30.70.270">
    <property type="match status" value="1"/>
</dbReference>
<reference evidence="5 6" key="1">
    <citation type="submission" date="2019-06" db="EMBL/GenBank/DDBJ databases">
        <title>Martelella lutilitoris sp. nov., isolated from a tidal mudflat.</title>
        <authorList>
            <person name="Kim Y.-J."/>
        </authorList>
    </citation>
    <scope>NUCLEOTIDE SEQUENCE [LARGE SCALE GENOMIC DNA]</scope>
    <source>
        <strain evidence="5 6">GH2-6</strain>
    </source>
</reference>
<evidence type="ECO:0000259" key="1">
    <source>
        <dbReference type="PROSITE" id="PS50112"/>
    </source>
</evidence>
<dbReference type="InterPro" id="IPR029787">
    <property type="entry name" value="Nucleotide_cyclase"/>
</dbReference>
<dbReference type="SMART" id="SM00091">
    <property type="entry name" value="PAS"/>
    <property type="match status" value="6"/>
</dbReference>
<evidence type="ECO:0000259" key="2">
    <source>
        <dbReference type="PROSITE" id="PS50113"/>
    </source>
</evidence>
<dbReference type="EMBL" id="VCLB01000008">
    <property type="protein sequence ID" value="TNB46890.1"/>
    <property type="molecule type" value="Genomic_DNA"/>
</dbReference>
<accession>A0A5C4JNM5</accession>
<dbReference type="InterPro" id="IPR001633">
    <property type="entry name" value="EAL_dom"/>
</dbReference>
<evidence type="ECO:0000259" key="3">
    <source>
        <dbReference type="PROSITE" id="PS50883"/>
    </source>
</evidence>
<proteinExistence type="predicted"/>
<dbReference type="FunFam" id="3.30.70.270:FF:000001">
    <property type="entry name" value="Diguanylate cyclase domain protein"/>
    <property type="match status" value="1"/>
</dbReference>
<dbReference type="Pfam" id="PF00989">
    <property type="entry name" value="PAS"/>
    <property type="match status" value="2"/>
</dbReference>
<dbReference type="SMART" id="SM00267">
    <property type="entry name" value="GGDEF"/>
    <property type="match status" value="1"/>
</dbReference>
<feature type="domain" description="PAC" evidence="2">
    <location>
        <begin position="1025"/>
        <end position="1078"/>
    </location>
</feature>
<dbReference type="InterPro" id="IPR000700">
    <property type="entry name" value="PAS-assoc_C"/>
</dbReference>
<dbReference type="OrthoDB" id="9814202at2"/>
<dbReference type="InterPro" id="IPR029016">
    <property type="entry name" value="GAF-like_dom_sf"/>
</dbReference>
<dbReference type="GO" id="GO:0006355">
    <property type="term" value="P:regulation of DNA-templated transcription"/>
    <property type="evidence" value="ECO:0007669"/>
    <property type="project" value="InterPro"/>
</dbReference>
<dbReference type="SUPFAM" id="SSF55785">
    <property type="entry name" value="PYP-like sensor domain (PAS domain)"/>
    <property type="match status" value="7"/>
</dbReference>
<dbReference type="PANTHER" id="PTHR44757:SF4">
    <property type="entry name" value="DIGUANYLATE CYCLASE DGCE-RELATED"/>
    <property type="match status" value="1"/>
</dbReference>
<feature type="domain" description="EAL" evidence="3">
    <location>
        <begin position="1254"/>
        <end position="1509"/>
    </location>
</feature>
<dbReference type="InterPro" id="IPR052155">
    <property type="entry name" value="Biofilm_reg_signaling"/>
</dbReference>
<evidence type="ECO:0000259" key="4">
    <source>
        <dbReference type="PROSITE" id="PS50887"/>
    </source>
</evidence>
<dbReference type="Pfam" id="PF00990">
    <property type="entry name" value="GGDEF"/>
    <property type="match status" value="1"/>
</dbReference>
<dbReference type="Pfam" id="PF00563">
    <property type="entry name" value="EAL"/>
    <property type="match status" value="1"/>
</dbReference>
<dbReference type="NCBIfam" id="TIGR00254">
    <property type="entry name" value="GGDEF"/>
    <property type="match status" value="1"/>
</dbReference>
<dbReference type="PROSITE" id="PS50112">
    <property type="entry name" value="PAS"/>
    <property type="match status" value="4"/>
</dbReference>
<dbReference type="InterPro" id="IPR035919">
    <property type="entry name" value="EAL_sf"/>
</dbReference>
<dbReference type="PANTHER" id="PTHR44757">
    <property type="entry name" value="DIGUANYLATE CYCLASE DGCP"/>
    <property type="match status" value="1"/>
</dbReference>
<feature type="domain" description="PAS" evidence="1">
    <location>
        <begin position="179"/>
        <end position="249"/>
    </location>
</feature>
<feature type="domain" description="PAC" evidence="2">
    <location>
        <begin position="895"/>
        <end position="947"/>
    </location>
</feature>
<evidence type="ECO:0000313" key="6">
    <source>
        <dbReference type="Proteomes" id="UP000307874"/>
    </source>
</evidence>
<feature type="domain" description="GGDEF" evidence="4">
    <location>
        <begin position="1110"/>
        <end position="1243"/>
    </location>
</feature>
<dbReference type="Proteomes" id="UP000307874">
    <property type="component" value="Unassembled WGS sequence"/>
</dbReference>
<dbReference type="Gene3D" id="3.20.20.450">
    <property type="entry name" value="EAL domain"/>
    <property type="match status" value="1"/>
</dbReference>
<dbReference type="Pfam" id="PF13426">
    <property type="entry name" value="PAS_9"/>
    <property type="match status" value="1"/>
</dbReference>
<sequence length="1514" mass="169869">MEVTQKMTDRATETGVDHLSAYERLRRLDTAPAAELDALTEAAALVCGTPISLITLLNEDTQWFKANYGLEGVSETERSISFCTHALEGEQLMEIEDATQDRRFAENPLVTDGLRIRFYAGVPLQLSDGERVGTLCVVDQKPKALSQHQKEILSHLARAAAKALEARLIALHEHELLGIEAEARSILENSPDAILTMDTAGTIRHWNEAAERLFGYSAKEALGSPLSLIVAPEHLDAQTDLSARLADGNATRNLRTERLHRNGRRLPVSVSLGPVISEDGALTGATEIIRDISEVVIAQRELEAAEKRIERLYRATPAMLHSTDPTGTLLSVSDRWLDVMKYNREEVIGRKLSDFLTPESARISRTEVLPAFLFEGHCENVRYQMVTRSGQVLDVLLSAILERDSAGNPLRIISTIEDVTQRRKAENALIEERRRLQQIIEATRSGTWEWNVQTGELRLNHLWAEIVGYEQAELEPTDMRTWRDRVHPDDRAEHETQLARHLGGEAESYDCELRLRHKNGDWVWVAARGQVLTWTDDGKPEWMFGSLQDITRQKEEEDELRKSRIFLERTGQIAGIGGWEVDLVNERIYWSAVTCRIHGVHPEYSPTMEEAIAFYAPEARAVITSAVEESIENGTPWDVELPLIRADGHRIWVRAAGSAEFDDEGAPVRLIGAFQDISAQVDQRVELEKLNERMAIATENGRIGVWDANLATGKTYYSDIWCALIGYRRDEISDSGEEWLSFIHPDDMERARTADVAHIRGDAPNFEEEFRMRHKDGRWIWILDRGRVVQRAEDGSPIRMIGTHTDITARKRAEEERLLMSERMAIATDSGGIGIWEMEIDRRVAHWDPLMYRLYGLDASGGDDIGDIWRRAVHPEDRERVEKAVYRTIETGDHLDEEYRVILPDGAYRHLHIAANLVSDKSGRPNRIIGAAWDVTTRRQMTLDLAEQHELMRVTLNSIGDAVITTDAAGRIRWLNPVAERMTGWSVDEAAGEPSDRVFAIVNEETRETAPDPIVACLEHGQVVGLAENTLLVGRRGLEYSIEDSAAPIRSSEGEVLGAVLVFHDVSEQRRLSREMTYRASHDPLTGLINRAEFDRRLQRVFETAQEIGTPNVLLYIDLDQFKIVNDTCGHTVGDTLLKKVAVLMQDCLRKRDTLARLGGDEFAVLLEHCSPEDGQRIAQTICDRMGAFRFVHDDKHFRVGASIGLVPVDSRSTSVPAVLQAADTSCYVAKESGRNRVHVWEESDEVLRLRSGETRWAARIEQALQEEAFVLYAQSIAPMSGEPSVRHIELLLRLVDDDGEIVLPGAFLPAAERFNLISRIDRWVLDKALEQIDASGLAGGRARLCVNLSGQSLGDLAFHKEALDLLDAAGGPICHSLCIEITETAVVTNMEEAASFLEDLRRRGIAIALDDFGAGSSSFGYLKHFALDYLKIDGQFIRELLSDPLNEVTIKCFVEVARVLGLKTIAEYVGDEPTRTRLRDYGVDFAQGFHIHEPEPLADLLQRLDLSLEDASG</sequence>
<name>A0A5C4JNM5_9HYPH</name>
<feature type="domain" description="PAS" evidence="1">
    <location>
        <begin position="305"/>
        <end position="360"/>
    </location>
</feature>
<dbReference type="PROSITE" id="PS50887">
    <property type="entry name" value="GGDEF"/>
    <property type="match status" value="1"/>
</dbReference>
<dbReference type="Gene3D" id="2.10.70.100">
    <property type="match status" value="1"/>
</dbReference>
<dbReference type="CDD" id="cd01949">
    <property type="entry name" value="GGDEF"/>
    <property type="match status" value="1"/>
</dbReference>
<dbReference type="SMART" id="SM00052">
    <property type="entry name" value="EAL"/>
    <property type="match status" value="1"/>
</dbReference>
<dbReference type="SMART" id="SM00065">
    <property type="entry name" value="GAF"/>
    <property type="match status" value="1"/>
</dbReference>
<dbReference type="CDD" id="cd01948">
    <property type="entry name" value="EAL"/>
    <property type="match status" value="1"/>
</dbReference>
<dbReference type="InterPro" id="IPR001610">
    <property type="entry name" value="PAC"/>
</dbReference>
<dbReference type="PROSITE" id="PS50113">
    <property type="entry name" value="PAC"/>
    <property type="match status" value="7"/>
</dbReference>
<dbReference type="PROSITE" id="PS50883">
    <property type="entry name" value="EAL"/>
    <property type="match status" value="1"/>
</dbReference>
<evidence type="ECO:0000313" key="5">
    <source>
        <dbReference type="EMBL" id="TNB46890.1"/>
    </source>
</evidence>
<feature type="domain" description="PAS" evidence="1">
    <location>
        <begin position="432"/>
        <end position="505"/>
    </location>
</feature>
<feature type="domain" description="PAC" evidence="2">
    <location>
        <begin position="637"/>
        <end position="689"/>
    </location>
</feature>
<dbReference type="InterPro" id="IPR000160">
    <property type="entry name" value="GGDEF_dom"/>
</dbReference>
<comment type="caution">
    <text evidence="5">The sequence shown here is derived from an EMBL/GenBank/DDBJ whole genome shotgun (WGS) entry which is preliminary data.</text>
</comment>
<dbReference type="Gene3D" id="3.30.450.20">
    <property type="entry name" value="PAS domain"/>
    <property type="match status" value="7"/>
</dbReference>
<dbReference type="SUPFAM" id="SSF55073">
    <property type="entry name" value="Nucleotide cyclase"/>
    <property type="match status" value="1"/>
</dbReference>
<dbReference type="InterPro" id="IPR043128">
    <property type="entry name" value="Rev_trsase/Diguanyl_cyclase"/>
</dbReference>
<dbReference type="CDD" id="cd00130">
    <property type="entry name" value="PAS"/>
    <property type="match status" value="7"/>
</dbReference>
<feature type="domain" description="PAC" evidence="2">
    <location>
        <begin position="379"/>
        <end position="431"/>
    </location>
</feature>
<organism evidence="5 6">
    <name type="scientific">Martelella lutilitoris</name>
    <dbReference type="NCBI Taxonomy" id="2583532"/>
    <lineage>
        <taxon>Bacteria</taxon>
        <taxon>Pseudomonadati</taxon>
        <taxon>Pseudomonadota</taxon>
        <taxon>Alphaproteobacteria</taxon>
        <taxon>Hyphomicrobiales</taxon>
        <taxon>Aurantimonadaceae</taxon>
        <taxon>Martelella</taxon>
    </lineage>
</organism>
<feature type="domain" description="PAS" evidence="1">
    <location>
        <begin position="948"/>
        <end position="1021"/>
    </location>
</feature>
<dbReference type="Gene3D" id="3.30.450.40">
    <property type="match status" value="1"/>
</dbReference>
<dbReference type="SMART" id="SM00086">
    <property type="entry name" value="PAC"/>
    <property type="match status" value="7"/>
</dbReference>
<dbReference type="Pfam" id="PF08447">
    <property type="entry name" value="PAS_3"/>
    <property type="match status" value="4"/>
</dbReference>
<dbReference type="SUPFAM" id="SSF141868">
    <property type="entry name" value="EAL domain-like"/>
    <property type="match status" value="1"/>
</dbReference>
<feature type="domain" description="PAC" evidence="2">
    <location>
        <begin position="766"/>
        <end position="819"/>
    </location>
</feature>
<dbReference type="Pfam" id="PF01590">
    <property type="entry name" value="GAF"/>
    <property type="match status" value="1"/>
</dbReference>
<keyword evidence="6" id="KW-1185">Reference proteome</keyword>
<gene>
    <name evidence="5" type="ORF">FF124_15140</name>
</gene>
<dbReference type="InterPro" id="IPR000014">
    <property type="entry name" value="PAS"/>
</dbReference>
<feature type="domain" description="PAC" evidence="2">
    <location>
        <begin position="252"/>
        <end position="304"/>
    </location>
</feature>
<dbReference type="InterPro" id="IPR013767">
    <property type="entry name" value="PAS_fold"/>
</dbReference>
<dbReference type="NCBIfam" id="TIGR00229">
    <property type="entry name" value="sensory_box"/>
    <property type="match status" value="6"/>
</dbReference>
<dbReference type="InterPro" id="IPR013655">
    <property type="entry name" value="PAS_fold_3"/>
</dbReference>
<dbReference type="GO" id="GO:0003824">
    <property type="term" value="F:catalytic activity"/>
    <property type="evidence" value="ECO:0007669"/>
    <property type="project" value="UniProtKB-ARBA"/>
</dbReference>
<dbReference type="InterPro" id="IPR003018">
    <property type="entry name" value="GAF"/>
</dbReference>
<feature type="domain" description="PAC" evidence="2">
    <location>
        <begin position="509"/>
        <end position="562"/>
    </location>
</feature>
<dbReference type="SUPFAM" id="SSF55781">
    <property type="entry name" value="GAF domain-like"/>
    <property type="match status" value="1"/>
</dbReference>
<protein>
    <submittedName>
        <fullName evidence="5">PAS domain S-box protein</fullName>
    </submittedName>
</protein>
<dbReference type="InterPro" id="IPR035965">
    <property type="entry name" value="PAS-like_dom_sf"/>
</dbReference>